<evidence type="ECO:0000259" key="1">
    <source>
        <dbReference type="Pfam" id="PF12146"/>
    </source>
</evidence>
<gene>
    <name evidence="2" type="ORF">SAMN04487910_2400</name>
</gene>
<evidence type="ECO:0000313" key="3">
    <source>
        <dbReference type="Proteomes" id="UP000198521"/>
    </source>
</evidence>
<dbReference type="ESTHER" id="9flao-a0a1h7q2c9">
    <property type="family name" value="Est-OsmC"/>
</dbReference>
<dbReference type="InterPro" id="IPR003718">
    <property type="entry name" value="OsmC/Ohr_fam"/>
</dbReference>
<organism evidence="2 3">
    <name type="scientific">Aquimarina amphilecti</name>
    <dbReference type="NCBI Taxonomy" id="1038014"/>
    <lineage>
        <taxon>Bacteria</taxon>
        <taxon>Pseudomonadati</taxon>
        <taxon>Bacteroidota</taxon>
        <taxon>Flavobacteriia</taxon>
        <taxon>Flavobacteriales</taxon>
        <taxon>Flavobacteriaceae</taxon>
        <taxon>Aquimarina</taxon>
    </lineage>
</organism>
<dbReference type="AlphaFoldDB" id="A0A1H7Q2C9"/>
<dbReference type="InterPro" id="IPR022742">
    <property type="entry name" value="Hydrolase_4"/>
</dbReference>
<dbReference type="Pfam" id="PF12146">
    <property type="entry name" value="Hydrolase_4"/>
    <property type="match status" value="1"/>
</dbReference>
<dbReference type="Gene3D" id="3.30.300.20">
    <property type="match status" value="1"/>
</dbReference>
<dbReference type="EMBL" id="FOAB01000004">
    <property type="protein sequence ID" value="SEL41969.1"/>
    <property type="molecule type" value="Genomic_DNA"/>
</dbReference>
<dbReference type="PANTHER" id="PTHR39624">
    <property type="entry name" value="PROTEIN INVOLVED IN RIMO-MEDIATED BETA-METHYLTHIOLATION OF RIBOSOMAL PROTEIN S12 YCAO"/>
    <property type="match status" value="1"/>
</dbReference>
<dbReference type="SUPFAM" id="SSF53474">
    <property type="entry name" value="alpha/beta-Hydrolases"/>
    <property type="match status" value="1"/>
</dbReference>
<dbReference type="Gene3D" id="3.40.50.1820">
    <property type="entry name" value="alpha/beta hydrolase"/>
    <property type="match status" value="1"/>
</dbReference>
<dbReference type="InterPro" id="IPR036102">
    <property type="entry name" value="OsmC/Ohrsf"/>
</dbReference>
<evidence type="ECO:0000313" key="2">
    <source>
        <dbReference type="EMBL" id="SEL41969.1"/>
    </source>
</evidence>
<dbReference type="OrthoDB" id="9791538at2"/>
<reference evidence="2 3" key="1">
    <citation type="submission" date="2016-10" db="EMBL/GenBank/DDBJ databases">
        <authorList>
            <person name="de Groot N.N."/>
        </authorList>
    </citation>
    <scope>NUCLEOTIDE SEQUENCE [LARGE SCALE GENOMIC DNA]</scope>
    <source>
        <strain evidence="2 3">DSM 25232</strain>
    </source>
</reference>
<feature type="domain" description="Serine aminopeptidase S33" evidence="1">
    <location>
        <begin position="43"/>
        <end position="133"/>
    </location>
</feature>
<dbReference type="InterPro" id="IPR015946">
    <property type="entry name" value="KH_dom-like_a/b"/>
</dbReference>
<accession>A0A1H7Q2C9</accession>
<dbReference type="Pfam" id="PF02566">
    <property type="entry name" value="OsmC"/>
    <property type="match status" value="1"/>
</dbReference>
<proteinExistence type="predicted"/>
<dbReference type="RefSeq" id="WP_091408624.1">
    <property type="nucleotide sequence ID" value="NZ_FOAB01000004.1"/>
</dbReference>
<keyword evidence="3" id="KW-1185">Reference proteome</keyword>
<dbReference type="InterPro" id="IPR029058">
    <property type="entry name" value="AB_hydrolase_fold"/>
</dbReference>
<sequence>MSLSKISFTNAEGQTLSGRLELPADQHPHNFALFAHCFTCNKNLGAVRNISRALTSQGFGVLHFDFTGLGESEGDFADTNFSGNVEDLIAAADFLAKEYQAPSLLIGHSLGGAAAIFAAAKIDSIKAVATIGAPSDPTHVQHLLRSGLEEIETNGKAIVNLSGRDFTIKKQFLDDLETKSLPAVAKNLDKALLVMHSPQDTTVGIRNAEEIYHAAKHPKSFVTLDGADHLLMRKEDSLYAGKVIAGWSTRYVDIPEEPRLKSQHHVVASLGNDEGYTTQMKVGNHYIVADEPESVGGHDFGPSPYEFVSAGLSACTAMTIKMYVARKGWDLQNVEVHTSYDKRHMEDCENCEDPMAKIDTFDREIKLTGNLDEKQITRILQIADKCPVHKTLHSETQILTKLI</sequence>
<dbReference type="SUPFAM" id="SSF82784">
    <property type="entry name" value="OsmC-like"/>
    <property type="match status" value="1"/>
</dbReference>
<dbReference type="STRING" id="1038014.SAMN04487910_2400"/>
<dbReference type="PANTHER" id="PTHR39624:SF2">
    <property type="entry name" value="OSMC-LIKE PROTEIN"/>
    <property type="match status" value="1"/>
</dbReference>
<name>A0A1H7Q2C9_AQUAM</name>
<dbReference type="Proteomes" id="UP000198521">
    <property type="component" value="Unassembled WGS sequence"/>
</dbReference>
<protein>
    <submittedName>
        <fullName evidence="2">Putative redox protein</fullName>
    </submittedName>
</protein>